<comment type="caution">
    <text evidence="1">The sequence shown here is derived from an EMBL/GenBank/DDBJ whole genome shotgun (WGS) entry which is preliminary data.</text>
</comment>
<proteinExistence type="predicted"/>
<evidence type="ECO:0000313" key="1">
    <source>
        <dbReference type="EMBL" id="CAG8638663.1"/>
    </source>
</evidence>
<name>A0A9N9GZW2_9GLOM</name>
<accession>A0A9N9GZW2</accession>
<evidence type="ECO:0000313" key="2">
    <source>
        <dbReference type="Proteomes" id="UP000789706"/>
    </source>
</evidence>
<gene>
    <name evidence="1" type="ORF">DEBURN_LOCUS11079</name>
</gene>
<feature type="non-terminal residue" evidence="1">
    <location>
        <position position="152"/>
    </location>
</feature>
<dbReference type="OrthoDB" id="2443768at2759"/>
<dbReference type="AlphaFoldDB" id="A0A9N9GZW2"/>
<protein>
    <submittedName>
        <fullName evidence="1">5900_t:CDS:1</fullName>
    </submittedName>
</protein>
<keyword evidence="2" id="KW-1185">Reference proteome</keyword>
<reference evidence="1" key="1">
    <citation type="submission" date="2021-06" db="EMBL/GenBank/DDBJ databases">
        <authorList>
            <person name="Kallberg Y."/>
            <person name="Tangrot J."/>
            <person name="Rosling A."/>
        </authorList>
    </citation>
    <scope>NUCLEOTIDE SEQUENCE</scope>
    <source>
        <strain evidence="1">AZ414A</strain>
    </source>
</reference>
<organism evidence="1 2">
    <name type="scientific">Diversispora eburnea</name>
    <dbReference type="NCBI Taxonomy" id="1213867"/>
    <lineage>
        <taxon>Eukaryota</taxon>
        <taxon>Fungi</taxon>
        <taxon>Fungi incertae sedis</taxon>
        <taxon>Mucoromycota</taxon>
        <taxon>Glomeromycotina</taxon>
        <taxon>Glomeromycetes</taxon>
        <taxon>Diversisporales</taxon>
        <taxon>Diversisporaceae</taxon>
        <taxon>Diversispora</taxon>
    </lineage>
</organism>
<dbReference type="EMBL" id="CAJVPK010004667">
    <property type="protein sequence ID" value="CAG8638663.1"/>
    <property type="molecule type" value="Genomic_DNA"/>
</dbReference>
<dbReference type="Proteomes" id="UP000789706">
    <property type="component" value="Unassembled WGS sequence"/>
</dbReference>
<sequence length="152" mass="17826">ENILRIPCVIHTLQLAIGKGLVSVEILIIRNSSYHTWNYFFYLKNAIIRLQVDLVTSINRKDKRILKKVKNNIYSALIYYWDFSNDIELMASLLDLHYKTLDFVESEDEKKKIIQKLHNELNSNNLLPVESSSSIVLLTNNTEFSLHSHKEY</sequence>